<gene>
    <name evidence="3" type="ORF">AT268_04365</name>
</gene>
<evidence type="ECO:0000259" key="2">
    <source>
        <dbReference type="PROSITE" id="PS50110"/>
    </source>
</evidence>
<dbReference type="PROSITE" id="PS50110">
    <property type="entry name" value="RESPONSE_REGULATORY"/>
    <property type="match status" value="1"/>
</dbReference>
<evidence type="ECO:0000313" key="4">
    <source>
        <dbReference type="Proteomes" id="UP000075476"/>
    </source>
</evidence>
<dbReference type="InterPro" id="IPR001789">
    <property type="entry name" value="Sig_transdc_resp-reg_receiver"/>
</dbReference>
<dbReference type="RefSeq" id="WP_061664707.1">
    <property type="nucleotide sequence ID" value="NZ_LOMO01000276.1"/>
</dbReference>
<reference evidence="3 4" key="1">
    <citation type="submission" date="2015-12" db="EMBL/GenBank/DDBJ databases">
        <title>Bacillus cereus Group isolate.</title>
        <authorList>
            <person name="Kovac J."/>
        </authorList>
    </citation>
    <scope>NUCLEOTIDE SEQUENCE [LARGE SCALE GENOMIC DNA]</scope>
    <source>
        <strain evidence="3 4">FSL K6-0073</strain>
    </source>
</reference>
<evidence type="ECO:0000313" key="3">
    <source>
        <dbReference type="EMBL" id="KXY26716.1"/>
    </source>
</evidence>
<dbReference type="AlphaFoldDB" id="A0A9X0SJJ7"/>
<dbReference type="Gene3D" id="3.40.50.2300">
    <property type="match status" value="1"/>
</dbReference>
<organism evidence="3 4">
    <name type="scientific">Bacillus cereus</name>
    <dbReference type="NCBI Taxonomy" id="1396"/>
    <lineage>
        <taxon>Bacteria</taxon>
        <taxon>Bacillati</taxon>
        <taxon>Bacillota</taxon>
        <taxon>Bacilli</taxon>
        <taxon>Bacillales</taxon>
        <taxon>Bacillaceae</taxon>
        <taxon>Bacillus</taxon>
        <taxon>Bacillus cereus group</taxon>
    </lineage>
</organism>
<feature type="domain" description="Response regulatory" evidence="2">
    <location>
        <begin position="23"/>
        <end position="145"/>
    </location>
</feature>
<name>A0A9X0SJJ7_BACCE</name>
<feature type="modified residue" description="4-aspartylphosphate" evidence="1">
    <location>
        <position position="82"/>
    </location>
</feature>
<protein>
    <recommendedName>
        <fullName evidence="2">Response regulatory domain-containing protein</fullName>
    </recommendedName>
</protein>
<dbReference type="Proteomes" id="UP000075476">
    <property type="component" value="Unassembled WGS sequence"/>
</dbReference>
<sequence>MNDAISNQQLGTIESEYTTNNINLLIIEDDDGQIEQIQDAVRDFNRKEGEAENIKIDLRIVKTYNDAVLTLLKENFDAAIIDLKLSSTTDKDEGVDLIDIIIDKLRFPIFVRSGFPEKVESINAEHYFVKVFKKTDKLDDIVAEIVKFYKKGITSTIGTKGKVEKYLNKIFWERLSKNISFWDKDLLDNNRHEVSLVRYCLTLLQEHLEIAENGDGFLDYHPFEVFIKPPIKNNPFFGDVLFDSNNNYYIILSPSCDMAQEKYEKVTLVEIELLAEIKAFTERQQNFYKEKNKGKDKVEKAKKQVLAFLTNNHSAKYHFLPSYQEFSGGLINFQKVHSKTKEELAEMTRFASVSGKFSKDISARFSNYFARQGQPNLDIDVLLKSVLDLNQDK</sequence>
<accession>A0A9X0SJJ7</accession>
<dbReference type="EMBL" id="LOMO01000276">
    <property type="protein sequence ID" value="KXY26716.1"/>
    <property type="molecule type" value="Genomic_DNA"/>
</dbReference>
<comment type="caution">
    <text evidence="3">The sequence shown here is derived from an EMBL/GenBank/DDBJ whole genome shotgun (WGS) entry which is preliminary data.</text>
</comment>
<proteinExistence type="predicted"/>
<keyword evidence="1" id="KW-0597">Phosphoprotein</keyword>
<evidence type="ECO:0000256" key="1">
    <source>
        <dbReference type="PROSITE-ProRule" id="PRU00169"/>
    </source>
</evidence>
<dbReference type="GO" id="GO:0000160">
    <property type="term" value="P:phosphorelay signal transduction system"/>
    <property type="evidence" value="ECO:0007669"/>
    <property type="project" value="InterPro"/>
</dbReference>